<dbReference type="SUPFAM" id="SSF52833">
    <property type="entry name" value="Thioredoxin-like"/>
    <property type="match status" value="1"/>
</dbReference>
<dbReference type="VEuPathDB" id="FungiDB:I7I52_03307"/>
<gene>
    <name evidence="5" type="ORF">I7I52_03307</name>
</gene>
<dbReference type="InterPro" id="IPR013766">
    <property type="entry name" value="Thioredoxin_domain"/>
</dbReference>
<dbReference type="PRINTS" id="PR00421">
    <property type="entry name" value="THIOREDOXIN"/>
</dbReference>
<keyword evidence="2" id="KW-1015">Disulfide bond</keyword>
<dbReference type="Proteomes" id="UP000670092">
    <property type="component" value="Unassembled WGS sequence"/>
</dbReference>
<dbReference type="AlphaFoldDB" id="A0A8H8D7V2"/>
<feature type="region of interest" description="Disordered" evidence="3">
    <location>
        <begin position="59"/>
        <end position="95"/>
    </location>
</feature>
<comment type="caution">
    <text evidence="5">The sequence shown here is derived from an EMBL/GenBank/DDBJ whole genome shotgun (WGS) entry which is preliminary data.</text>
</comment>
<evidence type="ECO:0000313" key="5">
    <source>
        <dbReference type="EMBL" id="KAG5304831.1"/>
    </source>
</evidence>
<dbReference type="InterPro" id="IPR036249">
    <property type="entry name" value="Thioredoxin-like_sf"/>
</dbReference>
<evidence type="ECO:0000259" key="4">
    <source>
        <dbReference type="PROSITE" id="PS51352"/>
    </source>
</evidence>
<evidence type="ECO:0000313" key="6">
    <source>
        <dbReference type="Proteomes" id="UP000670092"/>
    </source>
</evidence>
<dbReference type="CDD" id="cd02947">
    <property type="entry name" value="TRX_family"/>
    <property type="match status" value="1"/>
</dbReference>
<evidence type="ECO:0000256" key="3">
    <source>
        <dbReference type="SAM" id="MobiDB-lite"/>
    </source>
</evidence>
<reference evidence="5 6" key="1">
    <citation type="submission" date="2021-01" db="EMBL/GenBank/DDBJ databases">
        <title>Chromosome-level genome assembly of a human fungal pathogen reveals clustering of transcriptionally co-regulated genes.</title>
        <authorList>
            <person name="Voorhies M."/>
            <person name="Cohen S."/>
            <person name="Shea T.P."/>
            <person name="Petrus S."/>
            <person name="Munoz J.F."/>
            <person name="Poplawski S."/>
            <person name="Goldman W.E."/>
            <person name="Michael T."/>
            <person name="Cuomo C.A."/>
            <person name="Sil A."/>
            <person name="Beyhan S."/>
        </authorList>
    </citation>
    <scope>NUCLEOTIDE SEQUENCE [LARGE SCALE GENOMIC DNA]</scope>
    <source>
        <strain evidence="5 6">G184AR</strain>
    </source>
</reference>
<comment type="similarity">
    <text evidence="1">Belongs to the thioredoxin family.</text>
</comment>
<dbReference type="Gene3D" id="3.40.30.10">
    <property type="entry name" value="Glutaredoxin"/>
    <property type="match status" value="1"/>
</dbReference>
<dbReference type="PROSITE" id="PS51352">
    <property type="entry name" value="THIOREDOXIN_2"/>
    <property type="match status" value="1"/>
</dbReference>
<dbReference type="InterPro" id="IPR017937">
    <property type="entry name" value="Thioredoxin_CS"/>
</dbReference>
<accession>A0A8H8D7V2</accession>
<feature type="region of interest" description="Disordered" evidence="3">
    <location>
        <begin position="17"/>
        <end position="40"/>
    </location>
</feature>
<evidence type="ECO:0000256" key="2">
    <source>
        <dbReference type="ARBA" id="ARBA00023157"/>
    </source>
</evidence>
<proteinExistence type="inferred from homology"/>
<dbReference type="FunFam" id="3.40.30.10:FF:000245">
    <property type="entry name" value="Thioredoxin"/>
    <property type="match status" value="1"/>
</dbReference>
<dbReference type="PROSITE" id="PS00194">
    <property type="entry name" value="THIOREDOXIN_1"/>
    <property type="match status" value="1"/>
</dbReference>
<name>A0A8H8D7V2_AJECA</name>
<dbReference type="OrthoDB" id="10263751at2759"/>
<sequence length="242" mass="25905">MFPKTSSRAVRLRHHIIHTLRPRQPSTSPPPSSLYNRPAPTVASLRPLSSLSSLARPATPLSISTATPSSKPSSASLGRVAPCPSPSPSSRTTTPLHRHWQTSIRCFSSSARNSFRPTAGTMVVHNIKDRTSFETAVSTTTAAGAASNAATTGQKTPLIVIDCFATWCPPCKAIAPKLVEFSEQYPNVGFYKVDVDECPDVAQELGVRAMPTFVFFKDGQKVDEVVGAVPASILAVIEKYAS</sequence>
<organism evidence="5 6">
    <name type="scientific">Ajellomyces capsulatus</name>
    <name type="common">Darling's disease fungus</name>
    <name type="synonym">Histoplasma capsulatum</name>
    <dbReference type="NCBI Taxonomy" id="5037"/>
    <lineage>
        <taxon>Eukaryota</taxon>
        <taxon>Fungi</taxon>
        <taxon>Dikarya</taxon>
        <taxon>Ascomycota</taxon>
        <taxon>Pezizomycotina</taxon>
        <taxon>Eurotiomycetes</taxon>
        <taxon>Eurotiomycetidae</taxon>
        <taxon>Onygenales</taxon>
        <taxon>Ajellomycetaceae</taxon>
        <taxon>Histoplasma</taxon>
    </lineage>
</organism>
<feature type="compositionally biased region" description="Low complexity" evidence="3">
    <location>
        <begin position="59"/>
        <end position="76"/>
    </location>
</feature>
<feature type="domain" description="Thioredoxin" evidence="4">
    <location>
        <begin position="137"/>
        <end position="242"/>
    </location>
</feature>
<dbReference type="PANTHER" id="PTHR46115">
    <property type="entry name" value="THIOREDOXIN-LIKE PROTEIN 1"/>
    <property type="match status" value="1"/>
</dbReference>
<protein>
    <submittedName>
        <fullName evidence="5">Thioredoxin</fullName>
    </submittedName>
</protein>
<dbReference type="EMBL" id="JAEVHI010000001">
    <property type="protein sequence ID" value="KAG5304831.1"/>
    <property type="molecule type" value="Genomic_DNA"/>
</dbReference>
<evidence type="ECO:0000256" key="1">
    <source>
        <dbReference type="ARBA" id="ARBA00008987"/>
    </source>
</evidence>
<dbReference type="Pfam" id="PF00085">
    <property type="entry name" value="Thioredoxin"/>
    <property type="match status" value="1"/>
</dbReference>